<proteinExistence type="predicted"/>
<name>A0ABS2QRS1_9BACI</name>
<comment type="caution">
    <text evidence="2">The sequence shown here is derived from an EMBL/GenBank/DDBJ whole genome shotgun (WGS) entry which is preliminary data.</text>
</comment>
<gene>
    <name evidence="2" type="ORF">JOC83_000967</name>
</gene>
<feature type="transmembrane region" description="Helical" evidence="1">
    <location>
        <begin position="6"/>
        <end position="25"/>
    </location>
</feature>
<keyword evidence="1" id="KW-0472">Membrane</keyword>
<dbReference type="RefSeq" id="WP_275580396.1">
    <property type="nucleotide sequence ID" value="NZ_JAFBFC010000001.1"/>
</dbReference>
<dbReference type="Proteomes" id="UP000809829">
    <property type="component" value="Unassembled WGS sequence"/>
</dbReference>
<keyword evidence="1" id="KW-1133">Transmembrane helix</keyword>
<evidence type="ECO:0000313" key="3">
    <source>
        <dbReference type="Proteomes" id="UP000809829"/>
    </source>
</evidence>
<reference evidence="2 3" key="1">
    <citation type="submission" date="2021-01" db="EMBL/GenBank/DDBJ databases">
        <title>Genomic Encyclopedia of Type Strains, Phase IV (KMG-IV): sequencing the most valuable type-strain genomes for metagenomic binning, comparative biology and taxonomic classification.</title>
        <authorList>
            <person name="Goeker M."/>
        </authorList>
    </citation>
    <scope>NUCLEOTIDE SEQUENCE [LARGE SCALE GENOMIC DNA]</scope>
    <source>
        <strain evidence="2 3">DSM 104297</strain>
    </source>
</reference>
<protein>
    <submittedName>
        <fullName evidence="2">Uncharacterized protein</fullName>
    </submittedName>
</protein>
<accession>A0ABS2QRS1</accession>
<evidence type="ECO:0000313" key="2">
    <source>
        <dbReference type="EMBL" id="MBM7702141.1"/>
    </source>
</evidence>
<organism evidence="2 3">
    <name type="scientific">Priestia iocasae</name>
    <dbReference type="NCBI Taxonomy" id="2291674"/>
    <lineage>
        <taxon>Bacteria</taxon>
        <taxon>Bacillati</taxon>
        <taxon>Bacillota</taxon>
        <taxon>Bacilli</taxon>
        <taxon>Bacillales</taxon>
        <taxon>Bacillaceae</taxon>
        <taxon>Priestia</taxon>
    </lineage>
</organism>
<dbReference type="EMBL" id="JAFBFC010000001">
    <property type="protein sequence ID" value="MBM7702141.1"/>
    <property type="molecule type" value="Genomic_DNA"/>
</dbReference>
<keyword evidence="1" id="KW-0812">Transmembrane</keyword>
<sequence length="41" mass="4802">MQQPKHLFTKISMFVATAMIIIVVVKLKRRKEHEDEFISAS</sequence>
<keyword evidence="3" id="KW-1185">Reference proteome</keyword>
<evidence type="ECO:0000256" key="1">
    <source>
        <dbReference type="SAM" id="Phobius"/>
    </source>
</evidence>